<dbReference type="RefSeq" id="WP_102237625.1">
    <property type="nucleotide sequence ID" value="NZ_BAAAIM010000007.1"/>
</dbReference>
<evidence type="ECO:0000313" key="1">
    <source>
        <dbReference type="EMBL" id="PMD05967.1"/>
    </source>
</evidence>
<protein>
    <submittedName>
        <fullName evidence="1">Polyketide cyclase</fullName>
    </submittedName>
</protein>
<dbReference type="OrthoDB" id="9808719at2"/>
<reference evidence="1 2" key="1">
    <citation type="submission" date="2017-09" db="EMBL/GenBank/DDBJ databases">
        <title>Bacterial strain isolated from the female urinary microbiota.</title>
        <authorList>
            <person name="Thomas-White K."/>
            <person name="Kumar N."/>
            <person name="Forster S."/>
            <person name="Putonti C."/>
            <person name="Lawley T."/>
            <person name="Wolfe A.J."/>
        </authorList>
    </citation>
    <scope>NUCLEOTIDE SEQUENCE [LARGE SCALE GENOMIC DNA]</scope>
    <source>
        <strain evidence="1 2">UMB1301</strain>
    </source>
</reference>
<dbReference type="Proteomes" id="UP000235598">
    <property type="component" value="Unassembled WGS sequence"/>
</dbReference>
<comment type="caution">
    <text evidence="1">The sequence shown here is derived from an EMBL/GenBank/DDBJ whole genome shotgun (WGS) entry which is preliminary data.</text>
</comment>
<organism evidence="1 2">
    <name type="scientific">Brevibacterium paucivorans</name>
    <dbReference type="NCBI Taxonomy" id="170994"/>
    <lineage>
        <taxon>Bacteria</taxon>
        <taxon>Bacillati</taxon>
        <taxon>Actinomycetota</taxon>
        <taxon>Actinomycetes</taxon>
        <taxon>Micrococcales</taxon>
        <taxon>Brevibacteriaceae</taxon>
        <taxon>Brevibacterium</taxon>
    </lineage>
</organism>
<gene>
    <name evidence="1" type="ORF">CJ199_00715</name>
</gene>
<evidence type="ECO:0000313" key="2">
    <source>
        <dbReference type="Proteomes" id="UP000235598"/>
    </source>
</evidence>
<dbReference type="InterPro" id="IPR032710">
    <property type="entry name" value="NTF2-like_dom_sf"/>
</dbReference>
<dbReference type="AlphaFoldDB" id="A0A2N6VPE0"/>
<dbReference type="Gene3D" id="3.10.450.50">
    <property type="match status" value="1"/>
</dbReference>
<sequence length="124" mass="13646">MTADSTTGFAVEYLCTWIEPDADRRKAVIEQVWTPEGKMSVSSLGITIEGVDAIVAHIGRVHEEMIAGKGLRFVYDQEIQSGDATLLRWSMLASNAETVGRGADLVFRDEQGKVTTVYMFMGVN</sequence>
<dbReference type="EMBL" id="PNHK01000001">
    <property type="protein sequence ID" value="PMD05967.1"/>
    <property type="molecule type" value="Genomic_DNA"/>
</dbReference>
<dbReference type="SUPFAM" id="SSF54427">
    <property type="entry name" value="NTF2-like"/>
    <property type="match status" value="1"/>
</dbReference>
<proteinExistence type="predicted"/>
<accession>A0A2N6VPE0</accession>
<name>A0A2N6VPE0_9MICO</name>